<dbReference type="PRINTS" id="PR01847">
    <property type="entry name" value="VIRALFUSION"/>
</dbReference>
<evidence type="ECO:0000313" key="6">
    <source>
        <dbReference type="Proteomes" id="UP000107385"/>
    </source>
</evidence>
<protein>
    <submittedName>
        <fullName evidence="5">Putative fusion protein</fullName>
    </submittedName>
</protein>
<feature type="coiled-coil region" evidence="3">
    <location>
        <begin position="53"/>
        <end position="80"/>
    </location>
</feature>
<reference evidence="5 6" key="1">
    <citation type="submission" date="2014-09" db="EMBL/GenBank/DDBJ databases">
        <title>Parapoxvirus (PPV) of red deer reveals sub-clinical infection and confirms a unique species.</title>
        <authorList>
            <person name="Friederichs S."/>
            <person name="Stefan K."/>
            <person name="Helmut B."/>
            <person name="Heike L."/>
            <person name="Mathias B."/>
        </authorList>
    </citation>
    <scope>NUCLEOTIDE SEQUENCE [LARGE SCALE GENOMIC DNA]</scope>
    <source>
        <strain evidence="5">HL953</strain>
    </source>
</reference>
<dbReference type="GeneID" id="22647502"/>
<keyword evidence="6" id="KW-1185">Reference proteome</keyword>
<evidence type="ECO:0000256" key="3">
    <source>
        <dbReference type="SAM" id="Coils"/>
    </source>
</evidence>
<dbReference type="KEGG" id="vg:22647502"/>
<sequence length="90" mass="9945">MEEESSELGLPTSVGDDTNADGSVFAAGAPGRESIEERLVGLLDSYTSIATCCRETGERLDRLERHMESLRQAMMSLNRKIDVQTGYARY</sequence>
<proteinExistence type="predicted"/>
<keyword evidence="3" id="KW-0175">Coiled coil</keyword>
<dbReference type="GO" id="GO:0019031">
    <property type="term" value="C:viral envelope"/>
    <property type="evidence" value="ECO:0007669"/>
    <property type="project" value="InterPro"/>
</dbReference>
<keyword evidence="2" id="KW-0946">Virion</keyword>
<dbReference type="Pfam" id="PF02346">
    <property type="entry name" value="Vac_Fusion"/>
    <property type="match status" value="1"/>
</dbReference>
<dbReference type="InterPro" id="IPR003436">
    <property type="entry name" value="Chordopox_Fusion/A27"/>
</dbReference>
<evidence type="ECO:0000256" key="1">
    <source>
        <dbReference type="ARBA" id="ARBA00004328"/>
    </source>
</evidence>
<dbReference type="EMBL" id="KM502564">
    <property type="protein sequence ID" value="AIZ77355.1"/>
    <property type="molecule type" value="Genomic_DNA"/>
</dbReference>
<accession>A0A0A7M9T8</accession>
<evidence type="ECO:0000256" key="2">
    <source>
        <dbReference type="ARBA" id="ARBA00022844"/>
    </source>
</evidence>
<organism evidence="5 6">
    <name type="scientific">Parapoxvirus red deer/HL953</name>
    <dbReference type="NCBI Taxonomy" id="1579460"/>
    <lineage>
        <taxon>Viruses</taxon>
        <taxon>Varidnaviria</taxon>
        <taxon>Bamfordvirae</taxon>
        <taxon>Nucleocytoviricota</taxon>
        <taxon>Pokkesviricetes</taxon>
        <taxon>Chitovirales</taxon>
        <taxon>Poxviridae</taxon>
        <taxon>Chordopoxvirinae</taxon>
        <taxon>Parapoxvirus</taxon>
        <taxon>Parapoxvirus reddeerpox</taxon>
        <taxon>Red deerpox virus</taxon>
    </lineage>
</organism>
<feature type="region of interest" description="Disordered" evidence="4">
    <location>
        <begin position="1"/>
        <end position="29"/>
    </location>
</feature>
<evidence type="ECO:0000313" key="5">
    <source>
        <dbReference type="EMBL" id="AIZ77355.1"/>
    </source>
</evidence>
<dbReference type="RefSeq" id="YP_009112843.1">
    <property type="nucleotide sequence ID" value="NC_025963.1"/>
</dbReference>
<name>A0A0A7M9T8_9POXV</name>
<evidence type="ECO:0000256" key="4">
    <source>
        <dbReference type="SAM" id="MobiDB-lite"/>
    </source>
</evidence>
<comment type="subcellular location">
    <subcellularLocation>
        <location evidence="1">Virion</location>
    </subcellularLocation>
</comment>
<dbReference type="Proteomes" id="UP000107385">
    <property type="component" value="Segment"/>
</dbReference>
<dbReference type="OrthoDB" id="25759at10239"/>
<dbReference type="GO" id="GO:0019064">
    <property type="term" value="P:fusion of virus membrane with host plasma membrane"/>
    <property type="evidence" value="ECO:0007669"/>
    <property type="project" value="InterPro"/>
</dbReference>